<keyword evidence="8" id="KW-1185">Reference proteome</keyword>
<evidence type="ECO:0000256" key="5">
    <source>
        <dbReference type="SAM" id="MobiDB-lite"/>
    </source>
</evidence>
<dbReference type="InterPro" id="IPR017871">
    <property type="entry name" value="ABC_transporter-like_CS"/>
</dbReference>
<comment type="caution">
    <text evidence="7">The sequence shown here is derived from an EMBL/GenBank/DDBJ whole genome shotgun (WGS) entry which is preliminary data.</text>
</comment>
<dbReference type="Proteomes" id="UP000294558">
    <property type="component" value="Unassembled WGS sequence"/>
</dbReference>
<dbReference type="GO" id="GO:0015418">
    <property type="term" value="F:ABC-type quaternary ammonium compound transporting activity"/>
    <property type="evidence" value="ECO:0007669"/>
    <property type="project" value="UniProtKB-EC"/>
</dbReference>
<feature type="domain" description="ABC transporter" evidence="6">
    <location>
        <begin position="35"/>
        <end position="267"/>
    </location>
</feature>
<dbReference type="InterPro" id="IPR003593">
    <property type="entry name" value="AAA+_ATPase"/>
</dbReference>
<evidence type="ECO:0000313" key="7">
    <source>
        <dbReference type="EMBL" id="TDT16890.1"/>
    </source>
</evidence>
<gene>
    <name evidence="7" type="ORF">BDK89_2491</name>
</gene>
<feature type="compositionally biased region" description="Low complexity" evidence="5">
    <location>
        <begin position="7"/>
        <end position="25"/>
    </location>
</feature>
<dbReference type="PROSITE" id="PS50893">
    <property type="entry name" value="ABC_TRANSPORTER_2"/>
    <property type="match status" value="1"/>
</dbReference>
<dbReference type="GO" id="GO:0005524">
    <property type="term" value="F:ATP binding"/>
    <property type="evidence" value="ECO:0007669"/>
    <property type="project" value="UniProtKB-KW"/>
</dbReference>
<sequence length="394" mass="41812">MAIDVNDPAVAPTATTDPTSRPAVAAAAEPGAARLRIEGLTKTYVEKDGPVLTGIDLAVAEGELVSLLGPSGCGKSTLLRIVAGFIDPSGGSVAIDGRDVTTVPTHRRNVGIVHQSHALWPHLTVAENVAFGLEMRRVKRDERARRASEMLELVGLGGYERRVPGELSGGQQQRVSLARALVIEPDVLLLDEPLSSLDANLRVYLRDEIRRIQRDLGVTTIFVTHDREEAMAVSDRIVVLDGGRIAQTGSAVDLYRTPVSHFVMSFTGATVEFSGTVADDRGRRVVHSDLGLPCPAPSGLAVGDDVTLCIRPDDFVLGGSAGDEAAVVRGRLVDAAFLGTSAEIRVAIDAADGPTDVLVRLPARQHERLPDVGAPIELTVERDHVHVFATPTAA</sequence>
<evidence type="ECO:0000256" key="1">
    <source>
        <dbReference type="ARBA" id="ARBA00022448"/>
    </source>
</evidence>
<dbReference type="InterPro" id="IPR050093">
    <property type="entry name" value="ABC_SmlMolc_Importer"/>
</dbReference>
<evidence type="ECO:0000256" key="4">
    <source>
        <dbReference type="ARBA" id="ARBA00066388"/>
    </source>
</evidence>
<reference evidence="7 8" key="1">
    <citation type="submission" date="2019-03" db="EMBL/GenBank/DDBJ databases">
        <title>Sequencing the genomes of 1000 actinobacteria strains.</title>
        <authorList>
            <person name="Klenk H.-P."/>
        </authorList>
    </citation>
    <scope>NUCLEOTIDE SEQUENCE [LARGE SCALE GENOMIC DNA]</scope>
    <source>
        <strain evidence="7 8">DSM 18936</strain>
    </source>
</reference>
<evidence type="ECO:0000259" key="6">
    <source>
        <dbReference type="PROSITE" id="PS50893"/>
    </source>
</evidence>
<dbReference type="GO" id="GO:0043190">
    <property type="term" value="C:ATP-binding cassette (ABC) transporter complex"/>
    <property type="evidence" value="ECO:0007669"/>
    <property type="project" value="InterPro"/>
</dbReference>
<dbReference type="PANTHER" id="PTHR42781">
    <property type="entry name" value="SPERMIDINE/PUTRESCINE IMPORT ATP-BINDING PROTEIN POTA"/>
    <property type="match status" value="1"/>
</dbReference>
<keyword evidence="1" id="KW-0813">Transport</keyword>
<dbReference type="Gene3D" id="3.40.50.300">
    <property type="entry name" value="P-loop containing nucleotide triphosphate hydrolases"/>
    <property type="match status" value="1"/>
</dbReference>
<dbReference type="PROSITE" id="PS00211">
    <property type="entry name" value="ABC_TRANSPORTER_1"/>
    <property type="match status" value="1"/>
</dbReference>
<evidence type="ECO:0000256" key="2">
    <source>
        <dbReference type="ARBA" id="ARBA00022741"/>
    </source>
</evidence>
<dbReference type="RefSeq" id="WP_166657553.1">
    <property type="nucleotide sequence ID" value="NZ_SOAU01000001.1"/>
</dbReference>
<keyword evidence="2" id="KW-0547">Nucleotide-binding</keyword>
<dbReference type="SUPFAM" id="SSF52540">
    <property type="entry name" value="P-loop containing nucleoside triphosphate hydrolases"/>
    <property type="match status" value="1"/>
</dbReference>
<dbReference type="InterPro" id="IPR008995">
    <property type="entry name" value="Mo/tungstate-bd_C_term_dom"/>
</dbReference>
<dbReference type="SUPFAM" id="SSF50331">
    <property type="entry name" value="MOP-like"/>
    <property type="match status" value="1"/>
</dbReference>
<dbReference type="Pfam" id="PF08402">
    <property type="entry name" value="TOBE_2"/>
    <property type="match status" value="1"/>
</dbReference>
<keyword evidence="3 7" id="KW-0067">ATP-binding</keyword>
<dbReference type="InterPro" id="IPR027417">
    <property type="entry name" value="P-loop_NTPase"/>
</dbReference>
<dbReference type="SMART" id="SM00382">
    <property type="entry name" value="AAA"/>
    <property type="match status" value="1"/>
</dbReference>
<dbReference type="AlphaFoldDB" id="A0A4R7I131"/>
<dbReference type="GO" id="GO:0016887">
    <property type="term" value="F:ATP hydrolysis activity"/>
    <property type="evidence" value="ECO:0007669"/>
    <property type="project" value="InterPro"/>
</dbReference>
<proteinExistence type="predicted"/>
<dbReference type="InterPro" id="IPR003439">
    <property type="entry name" value="ABC_transporter-like_ATP-bd"/>
</dbReference>
<protein>
    <recommendedName>
        <fullName evidence="4">ABC-type quaternary amine transporter</fullName>
        <ecNumber evidence="4">7.6.2.9</ecNumber>
    </recommendedName>
</protein>
<name>A0A4R7I131_9ACTN</name>
<evidence type="ECO:0000256" key="3">
    <source>
        <dbReference type="ARBA" id="ARBA00022840"/>
    </source>
</evidence>
<dbReference type="FunFam" id="3.40.50.300:FF:000425">
    <property type="entry name" value="Probable ABC transporter, ATP-binding subunit"/>
    <property type="match status" value="1"/>
</dbReference>
<dbReference type="EC" id="7.6.2.9" evidence="4"/>
<dbReference type="InterPro" id="IPR013611">
    <property type="entry name" value="Transp-assoc_OB_typ2"/>
</dbReference>
<accession>A0A4R7I131</accession>
<organism evidence="7 8">
    <name type="scientific">Ilumatobacter fluminis</name>
    <dbReference type="NCBI Taxonomy" id="467091"/>
    <lineage>
        <taxon>Bacteria</taxon>
        <taxon>Bacillati</taxon>
        <taxon>Actinomycetota</taxon>
        <taxon>Acidimicrobiia</taxon>
        <taxon>Acidimicrobiales</taxon>
        <taxon>Ilumatobacteraceae</taxon>
        <taxon>Ilumatobacter</taxon>
    </lineage>
</organism>
<dbReference type="EMBL" id="SOAU01000001">
    <property type="protein sequence ID" value="TDT16890.1"/>
    <property type="molecule type" value="Genomic_DNA"/>
</dbReference>
<feature type="region of interest" description="Disordered" evidence="5">
    <location>
        <begin position="1"/>
        <end position="25"/>
    </location>
</feature>
<dbReference type="Pfam" id="PF00005">
    <property type="entry name" value="ABC_tran"/>
    <property type="match status" value="1"/>
</dbReference>
<evidence type="ECO:0000313" key="8">
    <source>
        <dbReference type="Proteomes" id="UP000294558"/>
    </source>
</evidence>
<dbReference type="PANTHER" id="PTHR42781:SF4">
    <property type="entry name" value="SPERMIDINE_PUTRESCINE IMPORT ATP-BINDING PROTEIN POTA"/>
    <property type="match status" value="1"/>
</dbReference>